<accession>A0A1I7X615</accession>
<keyword evidence="2" id="KW-1185">Reference proteome</keyword>
<reference evidence="3" key="1">
    <citation type="submission" date="2016-11" db="UniProtKB">
        <authorList>
            <consortium name="WormBaseParasite"/>
        </authorList>
    </citation>
    <scope>IDENTIFICATION</scope>
</reference>
<feature type="compositionally biased region" description="Polar residues" evidence="1">
    <location>
        <begin position="58"/>
        <end position="68"/>
    </location>
</feature>
<organism evidence="2 3">
    <name type="scientific">Heterorhabditis bacteriophora</name>
    <name type="common">Entomopathogenic nematode worm</name>
    <dbReference type="NCBI Taxonomy" id="37862"/>
    <lineage>
        <taxon>Eukaryota</taxon>
        <taxon>Metazoa</taxon>
        <taxon>Ecdysozoa</taxon>
        <taxon>Nematoda</taxon>
        <taxon>Chromadorea</taxon>
        <taxon>Rhabditida</taxon>
        <taxon>Rhabditina</taxon>
        <taxon>Rhabditomorpha</taxon>
        <taxon>Strongyloidea</taxon>
        <taxon>Heterorhabditidae</taxon>
        <taxon>Heterorhabditis</taxon>
    </lineage>
</organism>
<name>A0A1I7X615_HETBA</name>
<sequence>MYDFTKETALGGHSRSTDHRRETYVGPPAALRGPNYWVQAVTSPRELAATERLETTDGAGSTAQGHAS</sequence>
<dbReference type="Proteomes" id="UP000095283">
    <property type="component" value="Unplaced"/>
</dbReference>
<feature type="region of interest" description="Disordered" evidence="1">
    <location>
        <begin position="1"/>
        <end position="32"/>
    </location>
</feature>
<proteinExistence type="predicted"/>
<feature type="region of interest" description="Disordered" evidence="1">
    <location>
        <begin position="47"/>
        <end position="68"/>
    </location>
</feature>
<evidence type="ECO:0000313" key="2">
    <source>
        <dbReference type="Proteomes" id="UP000095283"/>
    </source>
</evidence>
<dbReference type="AlphaFoldDB" id="A0A1I7X615"/>
<evidence type="ECO:0000256" key="1">
    <source>
        <dbReference type="SAM" id="MobiDB-lite"/>
    </source>
</evidence>
<evidence type="ECO:0000313" key="3">
    <source>
        <dbReference type="WBParaSite" id="Hba_13044"/>
    </source>
</evidence>
<protein>
    <submittedName>
        <fullName evidence="3">DUF2735 domain-containing protein</fullName>
    </submittedName>
</protein>
<dbReference type="WBParaSite" id="Hba_13044">
    <property type="protein sequence ID" value="Hba_13044"/>
    <property type="gene ID" value="Hba_13044"/>
</dbReference>